<comment type="similarity">
    <text evidence="1 5">Belongs to the prokaryotic/mitochondrial release factor family.</text>
</comment>
<evidence type="ECO:0000256" key="3">
    <source>
        <dbReference type="ARBA" id="ARBA00022490"/>
    </source>
</evidence>
<dbReference type="Proteomes" id="UP000290204">
    <property type="component" value="Unassembled WGS sequence"/>
</dbReference>
<dbReference type="GO" id="GO:0005737">
    <property type="term" value="C:cytoplasm"/>
    <property type="evidence" value="ECO:0007669"/>
    <property type="project" value="UniProtKB-SubCell"/>
</dbReference>
<dbReference type="FunFam" id="3.30.160.20:FF:000040">
    <property type="entry name" value="Peptide chain release factor 2"/>
    <property type="match status" value="1"/>
</dbReference>
<organism evidence="8 9">
    <name type="scientific">Lacibacter luteus</name>
    <dbReference type="NCBI Taxonomy" id="2508719"/>
    <lineage>
        <taxon>Bacteria</taxon>
        <taxon>Pseudomonadati</taxon>
        <taxon>Bacteroidota</taxon>
        <taxon>Chitinophagia</taxon>
        <taxon>Chitinophagales</taxon>
        <taxon>Chitinophagaceae</taxon>
        <taxon>Lacibacter</taxon>
    </lineage>
</organism>
<accession>A0A4Q1CFM7</accession>
<evidence type="ECO:0000256" key="4">
    <source>
        <dbReference type="ARBA" id="ARBA00022917"/>
    </source>
</evidence>
<dbReference type="NCBIfam" id="TIGR00020">
    <property type="entry name" value="prfB"/>
    <property type="match status" value="1"/>
</dbReference>
<comment type="PTM">
    <text evidence="5">Methylated by PrmC. Methylation increases the termination efficiency of RF2.</text>
</comment>
<keyword evidence="4 5" id="KW-0648">Protein biosynthesis</keyword>
<name>A0A4Q1CFM7_9BACT</name>
<dbReference type="HAMAP" id="MF_00094">
    <property type="entry name" value="Rel_fac_2"/>
    <property type="match status" value="1"/>
</dbReference>
<comment type="function">
    <text evidence="5">Peptide chain release factor 2 directs the termination of translation in response to the peptide chain termination codons UGA and UAA.</text>
</comment>
<evidence type="ECO:0000256" key="1">
    <source>
        <dbReference type="ARBA" id="ARBA00010835"/>
    </source>
</evidence>
<keyword evidence="9" id="KW-1185">Reference proteome</keyword>
<dbReference type="PROSITE" id="PS00745">
    <property type="entry name" value="RF_PROK_I"/>
    <property type="match status" value="1"/>
</dbReference>
<evidence type="ECO:0000256" key="6">
    <source>
        <dbReference type="NCBIfam" id="TIGR00020"/>
    </source>
</evidence>
<dbReference type="Gene3D" id="1.20.58.410">
    <property type="entry name" value="Release factor"/>
    <property type="match status" value="1"/>
</dbReference>
<dbReference type="InterPro" id="IPR045853">
    <property type="entry name" value="Pep_chain_release_fac_I_sf"/>
</dbReference>
<sequence>MTLEKLNDIRERILVLRRFLDVESRQYKITEDKQLSLSPGFWDDNKRATEILKEIKNNEYWVNLYDETSTAVEDFAVLFEFWKGGDATEEETKEAFEKAINAIEDAEFKSTLNQPEDELPAVLQINSGAGGTESQDWAEMLARMYRMYGEKQGWKVTEMDWQDGDGAGIKTCTYQFDGPFAYGFLKAESGVHRLVRISPFDSNARRHTSFVSVYVYPLVDDTITIEINPADVKMETSRSGGAGGQNVNKVETKVQLTHIPTGIVVVCQQDRSQLGNRELAMQMLKSRLYEMELQKRNELKDATNAKKKKIEWGSQIRSYVFHPYKMIKDHRTDFEVGNVGPVMDGELDGFIKAYLMSEKESESN</sequence>
<evidence type="ECO:0000313" key="8">
    <source>
        <dbReference type="EMBL" id="RXK58826.1"/>
    </source>
</evidence>
<evidence type="ECO:0000259" key="7">
    <source>
        <dbReference type="PROSITE" id="PS00745"/>
    </source>
</evidence>
<feature type="modified residue" description="N5-methylglutamine" evidence="5">
    <location>
        <position position="245"/>
    </location>
</feature>
<dbReference type="GO" id="GO:0016149">
    <property type="term" value="F:translation release factor activity, codon specific"/>
    <property type="evidence" value="ECO:0007669"/>
    <property type="project" value="UniProtKB-UniRule"/>
</dbReference>
<dbReference type="OrthoDB" id="9806673at2"/>
<keyword evidence="3 5" id="KW-0963">Cytoplasm</keyword>
<dbReference type="PANTHER" id="PTHR43116:SF3">
    <property type="entry name" value="CLASS I PEPTIDE CHAIN RELEASE FACTOR"/>
    <property type="match status" value="1"/>
</dbReference>
<dbReference type="Gene3D" id="3.30.70.1660">
    <property type="match status" value="1"/>
</dbReference>
<dbReference type="InterPro" id="IPR004374">
    <property type="entry name" value="PrfB"/>
</dbReference>
<comment type="caution">
    <text evidence="8">The sequence shown here is derived from an EMBL/GenBank/DDBJ whole genome shotgun (WGS) entry which is preliminary data.</text>
</comment>
<dbReference type="EMBL" id="SDHW01000005">
    <property type="protein sequence ID" value="RXK58826.1"/>
    <property type="molecule type" value="Genomic_DNA"/>
</dbReference>
<dbReference type="AlphaFoldDB" id="A0A4Q1CFM7"/>
<protein>
    <recommendedName>
        <fullName evidence="5 6">Peptide chain release factor 2</fullName>
        <shortName evidence="5">RF-2</shortName>
    </recommendedName>
</protein>
<keyword evidence="2 5" id="KW-0488">Methylation</keyword>
<dbReference type="InterPro" id="IPR000352">
    <property type="entry name" value="Pep_chain_release_fac_I"/>
</dbReference>
<evidence type="ECO:0000313" key="9">
    <source>
        <dbReference type="Proteomes" id="UP000290204"/>
    </source>
</evidence>
<proteinExistence type="inferred from homology"/>
<dbReference type="RefSeq" id="WP_129131882.1">
    <property type="nucleotide sequence ID" value="NZ_SDHW01000005.1"/>
</dbReference>
<dbReference type="SMART" id="SM00937">
    <property type="entry name" value="PCRF"/>
    <property type="match status" value="1"/>
</dbReference>
<reference evidence="8 9" key="1">
    <citation type="submission" date="2019-01" db="EMBL/GenBank/DDBJ databases">
        <title>Lacibacter sp. strain TTM-7.</title>
        <authorList>
            <person name="Chen W.-M."/>
        </authorList>
    </citation>
    <scope>NUCLEOTIDE SEQUENCE [LARGE SCALE GENOMIC DNA]</scope>
    <source>
        <strain evidence="8 9">TTM-7</strain>
    </source>
</reference>
<dbReference type="Pfam" id="PF00472">
    <property type="entry name" value="RF-1"/>
    <property type="match status" value="1"/>
</dbReference>
<gene>
    <name evidence="5" type="primary">prfB</name>
    <name evidence="8" type="ORF">ESA94_15665</name>
</gene>
<dbReference type="Gene3D" id="3.30.160.20">
    <property type="match status" value="1"/>
</dbReference>
<dbReference type="InterPro" id="IPR005139">
    <property type="entry name" value="PCRF"/>
</dbReference>
<feature type="domain" description="Prokaryotic-type class I peptide chain release factors" evidence="7">
    <location>
        <begin position="238"/>
        <end position="254"/>
    </location>
</feature>
<evidence type="ECO:0000256" key="5">
    <source>
        <dbReference type="HAMAP-Rule" id="MF_00094"/>
    </source>
</evidence>
<dbReference type="PANTHER" id="PTHR43116">
    <property type="entry name" value="PEPTIDE CHAIN RELEASE FACTOR 2"/>
    <property type="match status" value="1"/>
</dbReference>
<dbReference type="Pfam" id="PF03462">
    <property type="entry name" value="PCRF"/>
    <property type="match status" value="1"/>
</dbReference>
<dbReference type="SUPFAM" id="SSF75620">
    <property type="entry name" value="Release factor"/>
    <property type="match status" value="1"/>
</dbReference>
<comment type="subcellular location">
    <subcellularLocation>
        <location evidence="5">Cytoplasm</location>
    </subcellularLocation>
</comment>
<evidence type="ECO:0000256" key="2">
    <source>
        <dbReference type="ARBA" id="ARBA00022481"/>
    </source>
</evidence>